<dbReference type="InterPro" id="IPR013471">
    <property type="entry name" value="RNase_Z/BN"/>
</dbReference>
<organism evidence="10 11">
    <name type="scientific">Desulfurococcus amylolyticus (strain DSM 18924 / JCM 16383 / VKM B-2413 / 1221n)</name>
    <name type="common">Desulfurococcus kamchatkensis</name>
    <dbReference type="NCBI Taxonomy" id="490899"/>
    <lineage>
        <taxon>Archaea</taxon>
        <taxon>Thermoproteota</taxon>
        <taxon>Thermoprotei</taxon>
        <taxon>Desulfurococcales</taxon>
        <taxon>Desulfurococcaceae</taxon>
        <taxon>Desulfurococcus</taxon>
    </lineage>
</organism>
<dbReference type="GeneID" id="7170755"/>
<dbReference type="HOGENOM" id="CLU_031317_2_1_2"/>
<dbReference type="RefSeq" id="WP_012608206.1">
    <property type="nucleotide sequence ID" value="NC_011766.1"/>
</dbReference>
<feature type="binding site" evidence="8">
    <location>
        <position position="61"/>
    </location>
    <ligand>
        <name>Zn(2+)</name>
        <dbReference type="ChEBI" id="CHEBI:29105"/>
        <label>1</label>
        <note>catalytic</note>
    </ligand>
</feature>
<accession>B8D433</accession>
<dbReference type="Gene3D" id="3.60.15.10">
    <property type="entry name" value="Ribonuclease Z/Hydroxyacylglutathione hydrolase-like"/>
    <property type="match status" value="1"/>
</dbReference>
<gene>
    <name evidence="8" type="primary">rnz</name>
    <name evidence="10" type="ordered locus">DKAM_0538</name>
</gene>
<dbReference type="eggNOG" id="arCOG00501">
    <property type="taxonomic scope" value="Archaea"/>
</dbReference>
<feature type="binding site" evidence="8">
    <location>
        <position position="63"/>
    </location>
    <ligand>
        <name>Zn(2+)</name>
        <dbReference type="ChEBI" id="CHEBI:29105"/>
        <label>1</label>
        <note>catalytic</note>
    </ligand>
</feature>
<comment type="subunit">
    <text evidence="1 8">Homodimer.</text>
</comment>
<evidence type="ECO:0000256" key="1">
    <source>
        <dbReference type="ARBA" id="ARBA00011738"/>
    </source>
</evidence>
<feature type="active site" description="Proton acceptor" evidence="8">
    <location>
        <position position="65"/>
    </location>
</feature>
<keyword evidence="6 8" id="KW-0378">Hydrolase</keyword>
<sequence length="249" mass="27466">MSTKVFFLGTGAAIPVTRGLPCIALRVDSNIYLLDVGEGCQSRMFKAGLSPIKVKAVFVTHPHGDHYLGLFGLLQTMGLMDRKEALKLVVPKEVEEHIKVVVEKKLMRTVFPLELTVITSGEVYRDEKISVEAYPVQHGVEAYGFRVGIGKKSLCYTGDTMPCNTIVENCKGVDVLIHESTFTSEMSSEAHEEYHSTSKDAALTAIEAGVASLVLTHISARHSDEEVLRDALRFFSNTIVARDFSILYL</sequence>
<comment type="cofactor">
    <cofactor evidence="8">
        <name>Zn(2+)</name>
        <dbReference type="ChEBI" id="CHEBI:29105"/>
    </cofactor>
    <text evidence="8">Binds 2 Zn(2+) ions.</text>
</comment>
<dbReference type="EC" id="3.1.26.11" evidence="8"/>
<dbReference type="Pfam" id="PF12706">
    <property type="entry name" value="Lactamase_B_2"/>
    <property type="match status" value="1"/>
</dbReference>
<dbReference type="Proteomes" id="UP000006903">
    <property type="component" value="Chromosome"/>
</dbReference>
<evidence type="ECO:0000259" key="9">
    <source>
        <dbReference type="SMART" id="SM00849"/>
    </source>
</evidence>
<keyword evidence="5 8" id="KW-0255">Endonuclease</keyword>
<feature type="binding site" evidence="8">
    <location>
        <position position="65"/>
    </location>
    <ligand>
        <name>Zn(2+)</name>
        <dbReference type="ChEBI" id="CHEBI:29105"/>
        <label>2</label>
        <note>catalytic</note>
    </ligand>
</feature>
<dbReference type="CDD" id="cd07717">
    <property type="entry name" value="RNaseZ_ZiPD-like_MBL-fold"/>
    <property type="match status" value="1"/>
</dbReference>
<protein>
    <recommendedName>
        <fullName evidence="8">Ribonuclease Z</fullName>
        <shortName evidence="8">RNase Z</shortName>
        <ecNumber evidence="8">3.1.26.11</ecNumber>
    </recommendedName>
    <alternativeName>
        <fullName evidence="8">tRNA 3 endonuclease</fullName>
    </alternativeName>
    <alternativeName>
        <fullName evidence="8">tRNase Z</fullName>
    </alternativeName>
</protein>
<dbReference type="AlphaFoldDB" id="B8D433"/>
<reference evidence="10 11" key="1">
    <citation type="journal article" date="2009" name="J. Bacteriol.">
        <title>Complete genome sequence of the anaerobic, protein-degrading hyperthermophilic crenarchaeon Desulfurococcus kamchatkensis.</title>
        <authorList>
            <person name="Ravin N.V."/>
            <person name="Mardanov A.V."/>
            <person name="Beletsky A.V."/>
            <person name="Kublanov I.V."/>
            <person name="Kolganova T.V."/>
            <person name="Lebedinsky A.V."/>
            <person name="Chernyh N.A."/>
            <person name="Bonch-Osmolovskaya E.A."/>
            <person name="Skryabin K.G."/>
        </authorList>
    </citation>
    <scope>NUCLEOTIDE SEQUENCE [LARGE SCALE GENOMIC DNA]</scope>
    <source>
        <strain evidence="11">DSM 18924 / JCM 16383 / VKM B-2413 / 1221n</strain>
    </source>
</reference>
<dbReference type="PANTHER" id="PTHR46018">
    <property type="entry name" value="ZINC PHOSPHODIESTERASE ELAC PROTEIN 1"/>
    <property type="match status" value="1"/>
</dbReference>
<dbReference type="GO" id="GO:0042781">
    <property type="term" value="F:3'-tRNA processing endoribonuclease activity"/>
    <property type="evidence" value="ECO:0007669"/>
    <property type="project" value="UniProtKB-UniRule"/>
</dbReference>
<keyword evidence="4 8" id="KW-0479">Metal-binding</keyword>
<dbReference type="EMBL" id="CP001140">
    <property type="protein sequence ID" value="ACL10864.1"/>
    <property type="molecule type" value="Genomic_DNA"/>
</dbReference>
<proteinExistence type="inferred from homology"/>
<feature type="binding site" evidence="8">
    <location>
        <position position="66"/>
    </location>
    <ligand>
        <name>Zn(2+)</name>
        <dbReference type="ChEBI" id="CHEBI:29105"/>
        <label>2</label>
        <note>catalytic</note>
    </ligand>
</feature>
<comment type="similarity">
    <text evidence="8">Belongs to the RNase Z family.</text>
</comment>
<keyword evidence="7 8" id="KW-0862">Zinc</keyword>
<dbReference type="STRING" id="490899.DKAM_0538"/>
<feature type="binding site" evidence="8">
    <location>
        <position position="159"/>
    </location>
    <ligand>
        <name>Zn(2+)</name>
        <dbReference type="ChEBI" id="CHEBI:29105"/>
        <label>2</label>
        <note>catalytic</note>
    </ligand>
</feature>
<feature type="binding site" evidence="8">
    <location>
        <position position="217"/>
    </location>
    <ligand>
        <name>Zn(2+)</name>
        <dbReference type="ChEBI" id="CHEBI:29105"/>
        <label>2</label>
        <note>catalytic</note>
    </ligand>
</feature>
<evidence type="ECO:0000256" key="5">
    <source>
        <dbReference type="ARBA" id="ARBA00022759"/>
    </source>
</evidence>
<dbReference type="PANTHER" id="PTHR46018:SF2">
    <property type="entry name" value="ZINC PHOSPHODIESTERASE ELAC PROTEIN 1"/>
    <property type="match status" value="1"/>
</dbReference>
<evidence type="ECO:0000313" key="10">
    <source>
        <dbReference type="EMBL" id="ACL10864.1"/>
    </source>
</evidence>
<dbReference type="InterPro" id="IPR036866">
    <property type="entry name" value="RibonucZ/Hydroxyglut_hydro"/>
</dbReference>
<name>B8D433_DESA1</name>
<feature type="binding site" evidence="8">
    <location>
        <position position="159"/>
    </location>
    <ligand>
        <name>Zn(2+)</name>
        <dbReference type="ChEBI" id="CHEBI:29105"/>
        <label>1</label>
        <note>catalytic</note>
    </ligand>
</feature>
<dbReference type="InterPro" id="IPR001279">
    <property type="entry name" value="Metallo-B-lactamas"/>
</dbReference>
<evidence type="ECO:0000256" key="6">
    <source>
        <dbReference type="ARBA" id="ARBA00022801"/>
    </source>
</evidence>
<evidence type="ECO:0000256" key="7">
    <source>
        <dbReference type="ARBA" id="ARBA00022833"/>
    </source>
</evidence>
<dbReference type="KEGG" id="dka:DKAM_0538"/>
<comment type="function">
    <text evidence="8">Zinc phosphodiesterase, which displays some tRNA 3'-processing endonuclease activity. Probably involved in tRNA maturation, by removing a 3'-trailer from precursor tRNA.</text>
</comment>
<evidence type="ECO:0000256" key="8">
    <source>
        <dbReference type="HAMAP-Rule" id="MF_01818"/>
    </source>
</evidence>
<feature type="binding site" evidence="8">
    <location>
        <position position="138"/>
    </location>
    <ligand>
        <name>Zn(2+)</name>
        <dbReference type="ChEBI" id="CHEBI:29105"/>
        <label>1</label>
        <note>catalytic</note>
    </ligand>
</feature>
<evidence type="ECO:0000256" key="2">
    <source>
        <dbReference type="ARBA" id="ARBA00022694"/>
    </source>
</evidence>
<dbReference type="HAMAP" id="MF_01818">
    <property type="entry name" value="RNase_Z_BN"/>
    <property type="match status" value="1"/>
</dbReference>
<dbReference type="GO" id="GO:0008270">
    <property type="term" value="F:zinc ion binding"/>
    <property type="evidence" value="ECO:0007669"/>
    <property type="project" value="UniProtKB-UniRule"/>
</dbReference>
<evidence type="ECO:0000256" key="3">
    <source>
        <dbReference type="ARBA" id="ARBA00022722"/>
    </source>
</evidence>
<keyword evidence="2 8" id="KW-0819">tRNA processing</keyword>
<evidence type="ECO:0000313" key="11">
    <source>
        <dbReference type="Proteomes" id="UP000006903"/>
    </source>
</evidence>
<dbReference type="SMART" id="SM00849">
    <property type="entry name" value="Lactamase_B"/>
    <property type="match status" value="1"/>
</dbReference>
<comment type="catalytic activity">
    <reaction evidence="8">
        <text>Endonucleolytic cleavage of RNA, removing extra 3' nucleotides from tRNA precursor, generating 3' termini of tRNAs. A 3'-hydroxy group is left at the tRNA terminus and a 5'-phosphoryl group is left at the trailer molecule.</text>
        <dbReference type="EC" id="3.1.26.11"/>
    </reaction>
</comment>
<evidence type="ECO:0000256" key="4">
    <source>
        <dbReference type="ARBA" id="ARBA00022723"/>
    </source>
</evidence>
<feature type="domain" description="Metallo-beta-lactamase" evidence="9">
    <location>
        <begin position="19"/>
        <end position="206"/>
    </location>
</feature>
<keyword evidence="3 8" id="KW-0540">Nuclease</keyword>
<dbReference type="SUPFAM" id="SSF56281">
    <property type="entry name" value="Metallo-hydrolase/oxidoreductase"/>
    <property type="match status" value="1"/>
</dbReference>